<dbReference type="HOGENOM" id="CLU_065784_1_1_6"/>
<evidence type="ECO:0000256" key="5">
    <source>
        <dbReference type="ARBA" id="ARBA00022801"/>
    </source>
</evidence>
<accession>B8KX22</accession>
<evidence type="ECO:0000313" key="13">
    <source>
        <dbReference type="Proteomes" id="UP000004699"/>
    </source>
</evidence>
<reference evidence="13" key="1">
    <citation type="journal article" date="2013" name="BMC Microbiol.">
        <title>Taxonomy and evolution of bacteriochlorophyll a-containing members of the OM60/NOR5 clade of marine gammaproteobacteria: description of Luminiphilus syltensis gen. nov., sp. nov., reclassification of Haliea rubra as Pseudohaliea rubra gen. nov., comb. nov., and emendation of Chromatocurvus halotolerans.</title>
        <authorList>
            <person name="Spring S."/>
            <person name="Riedel T."/>
            <person name="Sproer C."/>
            <person name="Yan S."/>
            <person name="Harder J."/>
            <person name="Fuchs B.M."/>
        </authorList>
    </citation>
    <scope>NUCLEOTIDE SEQUENCE [LARGE SCALE GENOMIC DNA]</scope>
    <source>
        <strain evidence="13">NOR51-B</strain>
    </source>
</reference>
<evidence type="ECO:0000256" key="11">
    <source>
        <dbReference type="SAM" id="MobiDB-lite"/>
    </source>
</evidence>
<protein>
    <recommendedName>
        <fullName evidence="10">Purine nucleoside phosphorylase</fullName>
    </recommendedName>
</protein>
<dbReference type="Proteomes" id="UP000004699">
    <property type="component" value="Unassembled WGS sequence"/>
</dbReference>
<dbReference type="InterPro" id="IPR003730">
    <property type="entry name" value="Cu_polyphenol_OxRdtase"/>
</dbReference>
<comment type="catalytic activity">
    <reaction evidence="1">
        <text>inosine + phosphate = alpha-D-ribose 1-phosphate + hypoxanthine</text>
        <dbReference type="Rhea" id="RHEA:27646"/>
        <dbReference type="ChEBI" id="CHEBI:17368"/>
        <dbReference type="ChEBI" id="CHEBI:17596"/>
        <dbReference type="ChEBI" id="CHEBI:43474"/>
        <dbReference type="ChEBI" id="CHEBI:57720"/>
        <dbReference type="EC" id="2.4.2.1"/>
    </reaction>
    <physiologicalReaction direction="left-to-right" evidence="1">
        <dbReference type="Rhea" id="RHEA:27647"/>
    </physiologicalReaction>
</comment>
<dbReference type="Pfam" id="PF02578">
    <property type="entry name" value="Cu-oxidase_4"/>
    <property type="match status" value="1"/>
</dbReference>
<keyword evidence="5" id="KW-0378">Hydrolase</keyword>
<dbReference type="STRING" id="565045.NOR51B_2852"/>
<feature type="compositionally biased region" description="Basic and acidic residues" evidence="11">
    <location>
        <begin position="1"/>
        <end position="10"/>
    </location>
</feature>
<evidence type="ECO:0000256" key="10">
    <source>
        <dbReference type="RuleBase" id="RU361274"/>
    </source>
</evidence>
<dbReference type="GO" id="GO:0005507">
    <property type="term" value="F:copper ion binding"/>
    <property type="evidence" value="ECO:0007669"/>
    <property type="project" value="TreeGrafter"/>
</dbReference>
<dbReference type="EMBL" id="DS999411">
    <property type="protein sequence ID" value="EED36899.1"/>
    <property type="molecule type" value="Genomic_DNA"/>
</dbReference>
<evidence type="ECO:0000256" key="6">
    <source>
        <dbReference type="ARBA" id="ARBA00022833"/>
    </source>
</evidence>
<evidence type="ECO:0000256" key="9">
    <source>
        <dbReference type="ARBA" id="ARBA00049893"/>
    </source>
</evidence>
<evidence type="ECO:0000256" key="2">
    <source>
        <dbReference type="ARBA" id="ARBA00007353"/>
    </source>
</evidence>
<keyword evidence="3" id="KW-0808">Transferase</keyword>
<evidence type="ECO:0000256" key="7">
    <source>
        <dbReference type="ARBA" id="ARBA00047989"/>
    </source>
</evidence>
<dbReference type="InterPro" id="IPR038371">
    <property type="entry name" value="Cu_polyphenol_OxRdtase_sf"/>
</dbReference>
<comment type="similarity">
    <text evidence="2 10">Belongs to the purine nucleoside phosphorylase YfiH/LACC1 family.</text>
</comment>
<dbReference type="SUPFAM" id="SSF64438">
    <property type="entry name" value="CNF1/YfiH-like putative cysteine hydrolases"/>
    <property type="match status" value="1"/>
</dbReference>
<feature type="region of interest" description="Disordered" evidence="11">
    <location>
        <begin position="1"/>
        <end position="23"/>
    </location>
</feature>
<evidence type="ECO:0000256" key="1">
    <source>
        <dbReference type="ARBA" id="ARBA00000553"/>
    </source>
</evidence>
<comment type="catalytic activity">
    <reaction evidence="9">
        <text>S-methyl-5'-thioadenosine + phosphate = 5-(methylsulfanyl)-alpha-D-ribose 1-phosphate + adenine</text>
        <dbReference type="Rhea" id="RHEA:11852"/>
        <dbReference type="ChEBI" id="CHEBI:16708"/>
        <dbReference type="ChEBI" id="CHEBI:17509"/>
        <dbReference type="ChEBI" id="CHEBI:43474"/>
        <dbReference type="ChEBI" id="CHEBI:58533"/>
        <dbReference type="EC" id="2.4.2.28"/>
    </reaction>
    <physiologicalReaction direction="left-to-right" evidence="9">
        <dbReference type="Rhea" id="RHEA:11853"/>
    </physiologicalReaction>
</comment>
<dbReference type="Gene3D" id="3.60.140.10">
    <property type="entry name" value="CNF1/YfiH-like putative cysteine hydrolases"/>
    <property type="match status" value="1"/>
</dbReference>
<dbReference type="InterPro" id="IPR011324">
    <property type="entry name" value="Cytotoxic_necrot_fac-like_cat"/>
</dbReference>
<gene>
    <name evidence="12" type="ORF">NOR51B_2852</name>
</gene>
<dbReference type="NCBIfam" id="TIGR00726">
    <property type="entry name" value="peptidoglycan editing factor PgeF"/>
    <property type="match status" value="1"/>
</dbReference>
<proteinExistence type="inferred from homology"/>
<dbReference type="PANTHER" id="PTHR30616:SF2">
    <property type="entry name" value="PURINE NUCLEOSIDE PHOSPHORYLASE LACC1"/>
    <property type="match status" value="1"/>
</dbReference>
<sequence>MIALQTERRGGVSTAPFDSFNTAHHVGDDPGRVARNRQILTAALPHESRVVWLDQVHGSNVVSAHHVKEGSVEADASWTDVPGVFCAVMTADCLPLLLADRDGRCVAAVHCGWRGLVAGVVDSTVRQLPVLPDRLQAWLGPAIGPQAFEVGPEVREAFDAALGARANHSFRPAQRAGHAFADIYSLATDFLHRAGVTSVSGGGCCTVTQADRFFSYRRDGVTGRTATLIGIDPGSG</sequence>
<organism evidence="12 13">
    <name type="scientific">Luminiphilus syltensis NOR5-1B</name>
    <dbReference type="NCBI Taxonomy" id="565045"/>
    <lineage>
        <taxon>Bacteria</taxon>
        <taxon>Pseudomonadati</taxon>
        <taxon>Pseudomonadota</taxon>
        <taxon>Gammaproteobacteria</taxon>
        <taxon>Cellvibrionales</taxon>
        <taxon>Halieaceae</taxon>
        <taxon>Luminiphilus</taxon>
    </lineage>
</organism>
<evidence type="ECO:0000256" key="3">
    <source>
        <dbReference type="ARBA" id="ARBA00022679"/>
    </source>
</evidence>
<dbReference type="CDD" id="cd16833">
    <property type="entry name" value="YfiH"/>
    <property type="match status" value="1"/>
</dbReference>
<comment type="catalytic activity">
    <reaction evidence="7">
        <text>adenosine + H2O + H(+) = inosine + NH4(+)</text>
        <dbReference type="Rhea" id="RHEA:24408"/>
        <dbReference type="ChEBI" id="CHEBI:15377"/>
        <dbReference type="ChEBI" id="CHEBI:15378"/>
        <dbReference type="ChEBI" id="CHEBI:16335"/>
        <dbReference type="ChEBI" id="CHEBI:17596"/>
        <dbReference type="ChEBI" id="CHEBI:28938"/>
        <dbReference type="EC" id="3.5.4.4"/>
    </reaction>
    <physiologicalReaction direction="left-to-right" evidence="7">
        <dbReference type="Rhea" id="RHEA:24409"/>
    </physiologicalReaction>
</comment>
<name>B8KX22_9GAMM</name>
<dbReference type="GO" id="GO:0017061">
    <property type="term" value="F:S-methyl-5-thioadenosine phosphorylase activity"/>
    <property type="evidence" value="ECO:0007669"/>
    <property type="project" value="UniProtKB-EC"/>
</dbReference>
<evidence type="ECO:0000256" key="4">
    <source>
        <dbReference type="ARBA" id="ARBA00022723"/>
    </source>
</evidence>
<evidence type="ECO:0000313" key="12">
    <source>
        <dbReference type="EMBL" id="EED36899.1"/>
    </source>
</evidence>
<dbReference type="eggNOG" id="COG1496">
    <property type="taxonomic scope" value="Bacteria"/>
</dbReference>
<keyword evidence="6" id="KW-0862">Zinc</keyword>
<evidence type="ECO:0000256" key="8">
    <source>
        <dbReference type="ARBA" id="ARBA00048968"/>
    </source>
</evidence>
<keyword evidence="13" id="KW-1185">Reference proteome</keyword>
<dbReference type="PANTHER" id="PTHR30616">
    <property type="entry name" value="UNCHARACTERIZED PROTEIN YFIH"/>
    <property type="match status" value="1"/>
</dbReference>
<dbReference type="AlphaFoldDB" id="B8KX22"/>
<dbReference type="GO" id="GO:0016787">
    <property type="term" value="F:hydrolase activity"/>
    <property type="evidence" value="ECO:0007669"/>
    <property type="project" value="UniProtKB-KW"/>
</dbReference>
<comment type="catalytic activity">
    <reaction evidence="8">
        <text>adenosine + phosphate = alpha-D-ribose 1-phosphate + adenine</text>
        <dbReference type="Rhea" id="RHEA:27642"/>
        <dbReference type="ChEBI" id="CHEBI:16335"/>
        <dbReference type="ChEBI" id="CHEBI:16708"/>
        <dbReference type="ChEBI" id="CHEBI:43474"/>
        <dbReference type="ChEBI" id="CHEBI:57720"/>
        <dbReference type="EC" id="2.4.2.1"/>
    </reaction>
    <physiologicalReaction direction="left-to-right" evidence="8">
        <dbReference type="Rhea" id="RHEA:27643"/>
    </physiologicalReaction>
</comment>
<keyword evidence="4" id="KW-0479">Metal-binding</keyword>